<keyword evidence="2" id="KW-0614">Plasmid</keyword>
<evidence type="ECO:0000313" key="2">
    <source>
        <dbReference type="EMBL" id="CAD0363683.1"/>
    </source>
</evidence>
<proteinExistence type="predicted"/>
<dbReference type="GO" id="GO:0003677">
    <property type="term" value="F:DNA binding"/>
    <property type="evidence" value="ECO:0007669"/>
    <property type="project" value="InterPro"/>
</dbReference>
<dbReference type="AlphaFoldDB" id="A0A6V7FIV0"/>
<sequence length="110" mass="12598">MNTQTTQNPYALFSDDPAEFNKQDLKAKLGITLIQLIRAKGWTQATTSAHLKVTQPRVSDLMRGKLDRFSIDALMEMMFRAGYAFDYLFDFSGDDKAQPRLEMKLKKAML</sequence>
<dbReference type="Proteomes" id="UP000515406">
    <property type="component" value="Plasmid CFBP498_p224"/>
</dbReference>
<organism evidence="2 3">
    <name type="scientific">Xanthomonas hortorum pv. vitians</name>
    <dbReference type="NCBI Taxonomy" id="83224"/>
    <lineage>
        <taxon>Bacteria</taxon>
        <taxon>Pseudomonadati</taxon>
        <taxon>Pseudomonadota</taxon>
        <taxon>Gammaproteobacteria</taxon>
        <taxon>Lysobacterales</taxon>
        <taxon>Lysobacteraceae</taxon>
        <taxon>Xanthomonas</taxon>
    </lineage>
</organism>
<accession>A0A6V7FIV0</accession>
<dbReference type="InterPro" id="IPR010982">
    <property type="entry name" value="Lambda_DNA-bd_dom_sf"/>
</dbReference>
<evidence type="ECO:0000313" key="3">
    <source>
        <dbReference type="Proteomes" id="UP000515406"/>
    </source>
</evidence>
<dbReference type="EMBL" id="LR828258">
    <property type="protein sequence ID" value="CAD0363683.1"/>
    <property type="molecule type" value="Genomic_DNA"/>
</dbReference>
<dbReference type="Pfam" id="PF13744">
    <property type="entry name" value="HTH_37"/>
    <property type="match status" value="1"/>
</dbReference>
<dbReference type="InterPro" id="IPR039554">
    <property type="entry name" value="HigA2-like_HTH"/>
</dbReference>
<keyword evidence="3" id="KW-1185">Reference proteome</keyword>
<dbReference type="SUPFAM" id="SSF47413">
    <property type="entry name" value="lambda repressor-like DNA-binding domains"/>
    <property type="match status" value="1"/>
</dbReference>
<gene>
    <name evidence="2" type="ORF">CFBP498_49190</name>
</gene>
<protein>
    <submittedName>
        <fullName evidence="2">PtxR</fullName>
    </submittedName>
</protein>
<geneLocation type="plasmid" evidence="2 3">
    <name>CFBP498_p224</name>
</geneLocation>
<evidence type="ECO:0000259" key="1">
    <source>
        <dbReference type="Pfam" id="PF13744"/>
    </source>
</evidence>
<dbReference type="RefSeq" id="WP_039420075.1">
    <property type="nucleotide sequence ID" value="NZ_CP128478.1"/>
</dbReference>
<dbReference type="InterPro" id="IPR001387">
    <property type="entry name" value="Cro/C1-type_HTH"/>
</dbReference>
<feature type="domain" description="HigA2-like helix-turn-helix" evidence="1">
    <location>
        <begin position="19"/>
        <end position="83"/>
    </location>
</feature>
<dbReference type="Gene3D" id="1.10.260.40">
    <property type="entry name" value="lambda repressor-like DNA-binding domains"/>
    <property type="match status" value="1"/>
</dbReference>
<dbReference type="CDD" id="cd00093">
    <property type="entry name" value="HTH_XRE"/>
    <property type="match status" value="1"/>
</dbReference>
<reference evidence="2 3" key="1">
    <citation type="submission" date="2020-07" db="EMBL/GenBank/DDBJ databases">
        <authorList>
            <person name="Pothier F. J."/>
        </authorList>
    </citation>
    <scope>NUCLEOTIDE SEQUENCE [LARGE SCALE GENOMIC DNA]</scope>
    <source>
        <strain evidence="2 3">CFBP 498</strain>
        <plasmid evidence="2 3">CFBP498_p224</plasmid>
    </source>
</reference>
<dbReference type="EMBL" id="LR828258">
    <property type="protein sequence ID" value="CAD0363681.1"/>
    <property type="molecule type" value="Genomic_DNA"/>
</dbReference>
<name>A0A6V7FIV0_9XANT</name>